<gene>
    <name evidence="2" type="ORF">BG61_36180</name>
</gene>
<reference evidence="2 3" key="1">
    <citation type="submission" date="2014-03" db="EMBL/GenBank/DDBJ databases">
        <title>Draft Genome Sequences of Four Burkholderia Strains.</title>
        <authorList>
            <person name="Liu X.Y."/>
            <person name="Li C.X."/>
            <person name="Xu J.H."/>
        </authorList>
    </citation>
    <scope>NUCLEOTIDE SEQUENCE [LARGE SCALE GENOMIC DNA]</scope>
    <source>
        <strain evidence="2 3">DSM 50014</strain>
    </source>
</reference>
<dbReference type="InterPro" id="IPR029032">
    <property type="entry name" value="AhpD-like"/>
</dbReference>
<dbReference type="Pfam" id="PF02627">
    <property type="entry name" value="CMD"/>
    <property type="match status" value="1"/>
</dbReference>
<dbReference type="Gene3D" id="1.20.1290.10">
    <property type="entry name" value="AhpD-like"/>
    <property type="match status" value="1"/>
</dbReference>
<dbReference type="SUPFAM" id="SSF69118">
    <property type="entry name" value="AhpD-like"/>
    <property type="match status" value="1"/>
</dbReference>
<keyword evidence="3" id="KW-1185">Reference proteome</keyword>
<dbReference type="NCBIfam" id="TIGR00778">
    <property type="entry name" value="ahpD_dom"/>
    <property type="match status" value="1"/>
</dbReference>
<organism evidence="2 3">
    <name type="scientific">Caballeronia glathei</name>
    <dbReference type="NCBI Taxonomy" id="60547"/>
    <lineage>
        <taxon>Bacteria</taxon>
        <taxon>Pseudomonadati</taxon>
        <taxon>Pseudomonadota</taxon>
        <taxon>Betaproteobacteria</taxon>
        <taxon>Burkholderiales</taxon>
        <taxon>Burkholderiaceae</taxon>
        <taxon>Caballeronia</taxon>
    </lineage>
</organism>
<sequence>MSRLSQIKASEATGVTAELFTAIKKAAGRVPNAYATIGTHSPAALRAALDGDAVLAKGSLDKADVEAIKLAVSEVAGCDYCLAAHTAIGKMVGLSAEETRQVRVGSPTGNARRDALVRFVRHLVTTSGTIHAARLDEVRAAGYSDTQVVETLFAISVINFTNLVNRVNDTDVDFPAVD</sequence>
<accession>A0A069PT33</accession>
<dbReference type="STRING" id="60547.GCA_000751215_02098"/>
<keyword evidence="2" id="KW-0560">Oxidoreductase</keyword>
<dbReference type="AlphaFoldDB" id="A0A069PT33"/>
<dbReference type="InterPro" id="IPR003779">
    <property type="entry name" value="CMD-like"/>
</dbReference>
<comment type="caution">
    <text evidence="2">The sequence shown here is derived from an EMBL/GenBank/DDBJ whole genome shotgun (WGS) entry which is preliminary data.</text>
</comment>
<keyword evidence="2" id="KW-0575">Peroxidase</keyword>
<evidence type="ECO:0000313" key="2">
    <source>
        <dbReference type="EMBL" id="KDR43572.1"/>
    </source>
</evidence>
<name>A0A069PT33_9BURK</name>
<protein>
    <submittedName>
        <fullName evidence="2">Alkylhydroperoxidase</fullName>
    </submittedName>
</protein>
<evidence type="ECO:0000313" key="3">
    <source>
        <dbReference type="Proteomes" id="UP000027466"/>
    </source>
</evidence>
<proteinExistence type="predicted"/>
<evidence type="ECO:0000259" key="1">
    <source>
        <dbReference type="Pfam" id="PF02627"/>
    </source>
</evidence>
<dbReference type="Proteomes" id="UP000027466">
    <property type="component" value="Unassembled WGS sequence"/>
</dbReference>
<dbReference type="InterPro" id="IPR004675">
    <property type="entry name" value="AhpD_core"/>
</dbReference>
<feature type="domain" description="Carboxymuconolactone decarboxylase-like" evidence="1">
    <location>
        <begin position="47"/>
        <end position="102"/>
    </location>
</feature>
<dbReference type="GO" id="GO:0051920">
    <property type="term" value="F:peroxiredoxin activity"/>
    <property type="evidence" value="ECO:0007669"/>
    <property type="project" value="InterPro"/>
</dbReference>
<dbReference type="PANTHER" id="PTHR35446">
    <property type="entry name" value="SI:CH211-175M2.5"/>
    <property type="match status" value="1"/>
</dbReference>
<dbReference type="EMBL" id="JFHC01000007">
    <property type="protein sequence ID" value="KDR43572.1"/>
    <property type="molecule type" value="Genomic_DNA"/>
</dbReference>
<dbReference type="RefSeq" id="WP_035929696.1">
    <property type="nucleotide sequence ID" value="NZ_CADFFX010000004.1"/>
</dbReference>
<dbReference type="PANTHER" id="PTHR35446:SF3">
    <property type="entry name" value="CMD DOMAIN-CONTAINING PROTEIN"/>
    <property type="match status" value="1"/>
</dbReference>